<name>A0ABP1SAI6_9HEXA</name>
<comment type="subcellular location">
    <subcellularLocation>
        <location evidence="1">Secreted</location>
    </subcellularLocation>
</comment>
<dbReference type="InterPro" id="IPR019326">
    <property type="entry name" value="NDNF"/>
</dbReference>
<proteinExistence type="predicted"/>
<reference evidence="8 9" key="1">
    <citation type="submission" date="2024-08" db="EMBL/GenBank/DDBJ databases">
        <authorList>
            <person name="Cucini C."/>
            <person name="Frati F."/>
        </authorList>
    </citation>
    <scope>NUCLEOTIDE SEQUENCE [LARGE SCALE GENOMIC DNA]</scope>
</reference>
<keyword evidence="3" id="KW-0732">Signal</keyword>
<dbReference type="Proteomes" id="UP001642540">
    <property type="component" value="Unassembled WGS sequence"/>
</dbReference>
<evidence type="ECO:0000313" key="8">
    <source>
        <dbReference type="EMBL" id="CAL8148387.1"/>
    </source>
</evidence>
<evidence type="ECO:0000256" key="4">
    <source>
        <dbReference type="ARBA" id="ARBA00022737"/>
    </source>
</evidence>
<keyword evidence="4" id="KW-0677">Repeat</keyword>
<evidence type="ECO:0000259" key="6">
    <source>
        <dbReference type="Pfam" id="PF10179"/>
    </source>
</evidence>
<dbReference type="Pfam" id="PF19433">
    <property type="entry name" value="NDNF_C"/>
    <property type="match status" value="1"/>
</dbReference>
<feature type="domain" description="Protein NDNF C-terminal" evidence="7">
    <location>
        <begin position="557"/>
        <end position="733"/>
    </location>
</feature>
<evidence type="ECO:0008006" key="10">
    <source>
        <dbReference type="Google" id="ProtNLM"/>
    </source>
</evidence>
<dbReference type="InterPro" id="IPR055271">
    <property type="entry name" value="NDNF_Fn(III)_1"/>
</dbReference>
<dbReference type="PANTHER" id="PTHR14619:SF3">
    <property type="entry name" value="PROTEIN NDNF"/>
    <property type="match status" value="1"/>
</dbReference>
<gene>
    <name evidence="8" type="ORF">ODALV1_LOCUS31408</name>
</gene>
<keyword evidence="2" id="KW-0964">Secreted</keyword>
<dbReference type="Pfam" id="PF10179">
    <property type="entry name" value="NDNF"/>
    <property type="match status" value="1"/>
</dbReference>
<evidence type="ECO:0000259" key="7">
    <source>
        <dbReference type="Pfam" id="PF19433"/>
    </source>
</evidence>
<feature type="domain" description="Neuron-derived neurotrophic factor first Fn(III)" evidence="6">
    <location>
        <begin position="326"/>
        <end position="483"/>
    </location>
</feature>
<dbReference type="PANTHER" id="PTHR14619">
    <property type="entry name" value="NEURON-DERIVED NEUROTROPHIC FACTOR"/>
    <property type="match status" value="1"/>
</dbReference>
<comment type="caution">
    <text evidence="8">The sequence shown here is derived from an EMBL/GenBank/DDBJ whole genome shotgun (WGS) entry which is preliminary data.</text>
</comment>
<sequence>MIERVAVSDILYNFTETSDFIPAAYYTIPIVSKLNLKMHSNKKLISMLLILLLSIHKCVASDSFYRPLPLYTGSVIELNNKAIWPSRPDPFLRTSSPPPENLITNSIKFDIDQLMNDMPITSTVEEDKFFRAQQKDSWLSTVKIIPDEHHVSAFLNKGIVKRFLFLNVKNGNPLSVTVTPCTSILLWSVKFWSVSENGTFGIPETIKTFRTQRTISFKETYGRRGVYGIEMRAIYRDSYVHLYATSFSDEPLRLTPTMVNEPFDRSSYFPWSNVYDGLNPQLWSSTNKNQKLSNFQSGVVSDFHSAYVTSSRPKISVKRLRGNRLHVKWDTSPVNPHLMNYCIVVNTRRDYTSLCAASGERYGVLPPDLMHVVYYGSETYFGEETSNTWNEPNRYFMDQAVPFSNSTLGVPSNHHHHHRIRHDRNKIKRATSHTHKDIIIGCVGKKTNYILNNLRDGMLYYVNVFVRDMSTNISYPFVRTTMKYRIPRDSPNGLKDAKPTKIKLPITTNNDVRLVRKPTTLRFNLNKPCSKLTMYIMPCGGGSINTAILHGNSTLSESKNVDSLEIISIDSPKRGRYFVKITQNLEESQARMVEVYVAKKNKRFPLPKLPVITKISEDESRRTCDSVTIQWWPSPDARDNEYCIFMKEETRKKRIFQFKKPNQCDVERSLKSDPYVSLSLCLQRDLSPDDNMFAQRIVGLLPGKTYVVQLIIRRHNGKSLSYDLHHVKTNDICLES</sequence>
<evidence type="ECO:0000256" key="2">
    <source>
        <dbReference type="ARBA" id="ARBA00022525"/>
    </source>
</evidence>
<evidence type="ECO:0000256" key="5">
    <source>
        <dbReference type="ARBA" id="ARBA00023180"/>
    </source>
</evidence>
<dbReference type="EMBL" id="CAXLJM020000170">
    <property type="protein sequence ID" value="CAL8148387.1"/>
    <property type="molecule type" value="Genomic_DNA"/>
</dbReference>
<keyword evidence="5" id="KW-0325">Glycoprotein</keyword>
<evidence type="ECO:0000256" key="1">
    <source>
        <dbReference type="ARBA" id="ARBA00004613"/>
    </source>
</evidence>
<organism evidence="8 9">
    <name type="scientific">Orchesella dallaii</name>
    <dbReference type="NCBI Taxonomy" id="48710"/>
    <lineage>
        <taxon>Eukaryota</taxon>
        <taxon>Metazoa</taxon>
        <taxon>Ecdysozoa</taxon>
        <taxon>Arthropoda</taxon>
        <taxon>Hexapoda</taxon>
        <taxon>Collembola</taxon>
        <taxon>Entomobryomorpha</taxon>
        <taxon>Entomobryoidea</taxon>
        <taxon>Orchesellidae</taxon>
        <taxon>Orchesellinae</taxon>
        <taxon>Orchesella</taxon>
    </lineage>
</organism>
<evidence type="ECO:0000313" key="9">
    <source>
        <dbReference type="Proteomes" id="UP001642540"/>
    </source>
</evidence>
<keyword evidence="9" id="KW-1185">Reference proteome</keyword>
<dbReference type="InterPro" id="IPR045805">
    <property type="entry name" value="NDNF_C"/>
</dbReference>
<evidence type="ECO:0000256" key="3">
    <source>
        <dbReference type="ARBA" id="ARBA00022729"/>
    </source>
</evidence>
<protein>
    <recommendedName>
        <fullName evidence="10">Protein NDNF</fullName>
    </recommendedName>
</protein>
<accession>A0ABP1SAI6</accession>